<evidence type="ECO:0000259" key="5">
    <source>
        <dbReference type="Pfam" id="PF02518"/>
    </source>
</evidence>
<proteinExistence type="predicted"/>
<feature type="transmembrane region" description="Helical" evidence="4">
    <location>
        <begin position="147"/>
        <end position="172"/>
    </location>
</feature>
<name>A0A8J3VGV9_9ACTN</name>
<evidence type="ECO:0000256" key="4">
    <source>
        <dbReference type="SAM" id="Phobius"/>
    </source>
</evidence>
<dbReference type="InterPro" id="IPR050482">
    <property type="entry name" value="Sensor_HK_TwoCompSys"/>
</dbReference>
<sequence>MAVAAAPGAERANRFIVILLGLQRLSYLLPALLTLGSASYRMGGLNAALVVLTIAGNVAMFVAVARAGWFTEWMAWADVGWAAMLTMVVSANSGVAHDDSSVNWSGRMAQAAAALAGAAIPRIAWAAGAVGVLLVAHVWADVLAGEAWLACLGCLNGIAWFAIIIGFAVRYLRRQGGLVDRLTAERVAAQAKQAAAQARLEHFRVLHDTVLATLTVIGRGGLEHNPEQVRERCAREADLVRRLMSVDGDSGQETLTQRLSEVVDGAQALGLTVHFQLDSVPDINDDVAKAVAGATQEALNNVLLHGETRRAWVTATTVGEALSVRIVDRGAGFRVGGEVGGSGLAGSVAQRMRSAGGDVRVSSAPGDGTCVELLWPG</sequence>
<keyword evidence="4" id="KW-0472">Membrane</keyword>
<dbReference type="PANTHER" id="PTHR24421">
    <property type="entry name" value="NITRATE/NITRITE SENSOR PROTEIN NARX-RELATED"/>
    <property type="match status" value="1"/>
</dbReference>
<dbReference type="InterPro" id="IPR003594">
    <property type="entry name" value="HATPase_dom"/>
</dbReference>
<dbReference type="PANTHER" id="PTHR24421:SF61">
    <property type="entry name" value="OXYGEN SENSOR HISTIDINE KINASE NREB"/>
    <property type="match status" value="1"/>
</dbReference>
<reference evidence="6" key="1">
    <citation type="submission" date="2021-01" db="EMBL/GenBank/DDBJ databases">
        <title>Whole genome shotgun sequence of Rhizocola hellebori NBRC 109834.</title>
        <authorList>
            <person name="Komaki H."/>
            <person name="Tamura T."/>
        </authorList>
    </citation>
    <scope>NUCLEOTIDE SEQUENCE</scope>
    <source>
        <strain evidence="6">NBRC 109834</strain>
    </source>
</reference>
<evidence type="ECO:0000313" key="6">
    <source>
        <dbReference type="EMBL" id="GIH05592.1"/>
    </source>
</evidence>
<keyword evidence="4" id="KW-0812">Transmembrane</keyword>
<feature type="transmembrane region" description="Helical" evidence="4">
    <location>
        <begin position="112"/>
        <end position="135"/>
    </location>
</feature>
<evidence type="ECO:0000313" key="7">
    <source>
        <dbReference type="Proteomes" id="UP000612899"/>
    </source>
</evidence>
<dbReference type="Pfam" id="PF02518">
    <property type="entry name" value="HATPase_c"/>
    <property type="match status" value="1"/>
</dbReference>
<feature type="domain" description="Histidine kinase/HSP90-like ATPase" evidence="5">
    <location>
        <begin position="294"/>
        <end position="376"/>
    </location>
</feature>
<keyword evidence="4" id="KW-1133">Transmembrane helix</keyword>
<accession>A0A8J3VGV9</accession>
<dbReference type="SUPFAM" id="SSF55874">
    <property type="entry name" value="ATPase domain of HSP90 chaperone/DNA topoisomerase II/histidine kinase"/>
    <property type="match status" value="1"/>
</dbReference>
<keyword evidence="2" id="KW-0418">Kinase</keyword>
<keyword evidence="7" id="KW-1185">Reference proteome</keyword>
<keyword evidence="1" id="KW-0808">Transferase</keyword>
<evidence type="ECO:0000256" key="1">
    <source>
        <dbReference type="ARBA" id="ARBA00022679"/>
    </source>
</evidence>
<protein>
    <recommendedName>
        <fullName evidence="5">Histidine kinase/HSP90-like ATPase domain-containing protein</fullName>
    </recommendedName>
</protein>
<organism evidence="6 7">
    <name type="scientific">Rhizocola hellebori</name>
    <dbReference type="NCBI Taxonomy" id="1392758"/>
    <lineage>
        <taxon>Bacteria</taxon>
        <taxon>Bacillati</taxon>
        <taxon>Actinomycetota</taxon>
        <taxon>Actinomycetes</taxon>
        <taxon>Micromonosporales</taxon>
        <taxon>Micromonosporaceae</taxon>
        <taxon>Rhizocola</taxon>
    </lineage>
</organism>
<feature type="transmembrane region" description="Helical" evidence="4">
    <location>
        <begin position="15"/>
        <end position="35"/>
    </location>
</feature>
<dbReference type="Proteomes" id="UP000612899">
    <property type="component" value="Unassembled WGS sequence"/>
</dbReference>
<evidence type="ECO:0000256" key="2">
    <source>
        <dbReference type="ARBA" id="ARBA00022777"/>
    </source>
</evidence>
<dbReference type="CDD" id="cd16917">
    <property type="entry name" value="HATPase_UhpB-NarQ-NarX-like"/>
    <property type="match status" value="1"/>
</dbReference>
<dbReference type="GO" id="GO:0000160">
    <property type="term" value="P:phosphorelay signal transduction system"/>
    <property type="evidence" value="ECO:0007669"/>
    <property type="project" value="UniProtKB-KW"/>
</dbReference>
<gene>
    <name evidence="6" type="ORF">Rhe02_36590</name>
</gene>
<comment type="caution">
    <text evidence="6">The sequence shown here is derived from an EMBL/GenBank/DDBJ whole genome shotgun (WGS) entry which is preliminary data.</text>
</comment>
<dbReference type="Gene3D" id="3.30.565.10">
    <property type="entry name" value="Histidine kinase-like ATPase, C-terminal domain"/>
    <property type="match status" value="1"/>
</dbReference>
<evidence type="ECO:0000256" key="3">
    <source>
        <dbReference type="ARBA" id="ARBA00023012"/>
    </source>
</evidence>
<keyword evidence="3" id="KW-0902">Two-component regulatory system</keyword>
<dbReference type="InterPro" id="IPR036890">
    <property type="entry name" value="HATPase_C_sf"/>
</dbReference>
<dbReference type="EMBL" id="BONY01000020">
    <property type="protein sequence ID" value="GIH05592.1"/>
    <property type="molecule type" value="Genomic_DNA"/>
</dbReference>
<dbReference type="GO" id="GO:0016301">
    <property type="term" value="F:kinase activity"/>
    <property type="evidence" value="ECO:0007669"/>
    <property type="project" value="UniProtKB-KW"/>
</dbReference>
<dbReference type="AlphaFoldDB" id="A0A8J3VGV9"/>
<feature type="transmembrane region" description="Helical" evidence="4">
    <location>
        <begin position="47"/>
        <end position="67"/>
    </location>
</feature>